<dbReference type="Proteomes" id="UP000075809">
    <property type="component" value="Unassembled WGS sequence"/>
</dbReference>
<protein>
    <recommendedName>
        <fullName evidence="4">CUB domain-containing protein</fullName>
    </recommendedName>
</protein>
<proteinExistence type="predicted"/>
<reference evidence="5 6" key="1">
    <citation type="submission" date="2015-09" db="EMBL/GenBank/DDBJ databases">
        <title>Trachymyrmex zeteki WGS genome.</title>
        <authorList>
            <person name="Nygaard S."/>
            <person name="Hu H."/>
            <person name="Boomsma J."/>
            <person name="Zhang G."/>
        </authorList>
    </citation>
    <scope>NUCLEOTIDE SEQUENCE [LARGE SCALE GENOMIC DNA]</scope>
    <source>
        <strain evidence="5">Tzet28-1</strain>
        <tissue evidence="5">Whole body</tissue>
    </source>
</reference>
<dbReference type="AlphaFoldDB" id="A0A151WNK2"/>
<dbReference type="EMBL" id="KQ982907">
    <property type="protein sequence ID" value="KYQ49371.1"/>
    <property type="molecule type" value="Genomic_DNA"/>
</dbReference>
<feature type="compositionally biased region" description="Basic and acidic residues" evidence="3">
    <location>
        <begin position="77"/>
        <end position="93"/>
    </location>
</feature>
<evidence type="ECO:0000259" key="4">
    <source>
        <dbReference type="PROSITE" id="PS01180"/>
    </source>
</evidence>
<evidence type="ECO:0000256" key="2">
    <source>
        <dbReference type="PROSITE-ProRule" id="PRU00059"/>
    </source>
</evidence>
<accession>A0A151WNK2</accession>
<gene>
    <name evidence="5" type="ORF">ALC60_11476</name>
</gene>
<name>A0A151WNK2_9HYME</name>
<feature type="region of interest" description="Disordered" evidence="3">
    <location>
        <begin position="74"/>
        <end position="94"/>
    </location>
</feature>
<evidence type="ECO:0000313" key="5">
    <source>
        <dbReference type="EMBL" id="KYQ49371.1"/>
    </source>
</evidence>
<dbReference type="InterPro" id="IPR035914">
    <property type="entry name" value="Sperma_CUB_dom_sf"/>
</dbReference>
<sequence length="195" mass="21696">ECDSVYEDTDCHDGCVLASPGYPGLYPPNIRCRYLITSGPRISIAINFTAVLLPYNFVECFFFHLPSSPVRINAFPDRNERATGERKGKKEKSPTPLLSLARISYSSAAIAEEIYRLMKRVARHAAYTIPLSFSTRHQPCLSLVPCLLPLGPREQHFKANPATVAMATLGESSRNTELFPETTTYLGHLPNCAFD</sequence>
<dbReference type="STRING" id="64791.A0A151WNK2"/>
<keyword evidence="6" id="KW-1185">Reference proteome</keyword>
<evidence type="ECO:0000256" key="3">
    <source>
        <dbReference type="SAM" id="MobiDB-lite"/>
    </source>
</evidence>
<dbReference type="Gene3D" id="2.60.120.290">
    <property type="entry name" value="Spermadhesin, CUB domain"/>
    <property type="match status" value="1"/>
</dbReference>
<keyword evidence="1" id="KW-1015">Disulfide bond</keyword>
<feature type="non-terminal residue" evidence="5">
    <location>
        <position position="1"/>
    </location>
</feature>
<organism evidence="5 6">
    <name type="scientific">Mycetomoellerius zeteki</name>
    <dbReference type="NCBI Taxonomy" id="64791"/>
    <lineage>
        <taxon>Eukaryota</taxon>
        <taxon>Metazoa</taxon>
        <taxon>Ecdysozoa</taxon>
        <taxon>Arthropoda</taxon>
        <taxon>Hexapoda</taxon>
        <taxon>Insecta</taxon>
        <taxon>Pterygota</taxon>
        <taxon>Neoptera</taxon>
        <taxon>Endopterygota</taxon>
        <taxon>Hymenoptera</taxon>
        <taxon>Apocrita</taxon>
        <taxon>Aculeata</taxon>
        <taxon>Formicoidea</taxon>
        <taxon>Formicidae</taxon>
        <taxon>Myrmicinae</taxon>
        <taxon>Mycetomoellerius</taxon>
    </lineage>
</organism>
<dbReference type="InterPro" id="IPR000859">
    <property type="entry name" value="CUB_dom"/>
</dbReference>
<evidence type="ECO:0000313" key="6">
    <source>
        <dbReference type="Proteomes" id="UP000075809"/>
    </source>
</evidence>
<comment type="caution">
    <text evidence="2">Lacks conserved residue(s) required for the propagation of feature annotation.</text>
</comment>
<dbReference type="SUPFAM" id="SSF49854">
    <property type="entry name" value="Spermadhesin, CUB domain"/>
    <property type="match status" value="1"/>
</dbReference>
<dbReference type="PROSITE" id="PS01180">
    <property type="entry name" value="CUB"/>
    <property type="match status" value="1"/>
</dbReference>
<feature type="domain" description="CUB" evidence="4">
    <location>
        <begin position="2"/>
        <end position="60"/>
    </location>
</feature>
<evidence type="ECO:0000256" key="1">
    <source>
        <dbReference type="ARBA" id="ARBA00023157"/>
    </source>
</evidence>